<proteinExistence type="predicted"/>
<sequence>MANNTIADDTAVDGTAFDDVDTDDLSADIDDLSADTDSDAGDDTADGKSSTVTVKRRSPAGRTAAPRRRVPRETAHDTSRGGRGRRWLIALGPLVAVLIGSTAFFGYHYFTGSRGADTPAARSAVVGVAKDYAVKLSSFDYRDLNKNRAAITAMSTDDFGKKYDEMVKALTEIVSNGKGIATAEVSYSAVESISRDKATVILFVDQKARNVVAPNGKNQPYRMVVKLVRADGRWLVDDVQTV</sequence>
<keyword evidence="4" id="KW-1133">Transmembrane helix</keyword>
<feature type="region of interest" description="Disordered" evidence="3">
    <location>
        <begin position="1"/>
        <end position="20"/>
    </location>
</feature>
<feature type="transmembrane region" description="Helical" evidence="4">
    <location>
        <begin position="87"/>
        <end position="110"/>
    </location>
</feature>
<feature type="compositionally biased region" description="Basic residues" evidence="3">
    <location>
        <begin position="54"/>
        <end position="70"/>
    </location>
</feature>
<protein>
    <recommendedName>
        <fullName evidence="7">Mce associated membrane protein</fullName>
    </recommendedName>
</protein>
<evidence type="ECO:0000313" key="5">
    <source>
        <dbReference type="EMBL" id="GED97801.1"/>
    </source>
</evidence>
<keyword evidence="6" id="KW-1185">Reference proteome</keyword>
<evidence type="ECO:0000256" key="4">
    <source>
        <dbReference type="SAM" id="Phobius"/>
    </source>
</evidence>
<organism evidence="5 6">
    <name type="scientific">Gordonia crocea</name>
    <dbReference type="NCBI Taxonomy" id="589162"/>
    <lineage>
        <taxon>Bacteria</taxon>
        <taxon>Bacillati</taxon>
        <taxon>Actinomycetota</taxon>
        <taxon>Actinomycetes</taxon>
        <taxon>Mycobacteriales</taxon>
        <taxon>Gordoniaceae</taxon>
        <taxon>Gordonia</taxon>
    </lineage>
</organism>
<evidence type="ECO:0008006" key="7">
    <source>
        <dbReference type="Google" id="ProtNLM"/>
    </source>
</evidence>
<evidence type="ECO:0000256" key="1">
    <source>
        <dbReference type="ARBA" id="ARBA00004370"/>
    </source>
</evidence>
<evidence type="ECO:0000313" key="6">
    <source>
        <dbReference type="Proteomes" id="UP000444980"/>
    </source>
</evidence>
<comment type="subcellular location">
    <subcellularLocation>
        <location evidence="1">Membrane</location>
    </subcellularLocation>
</comment>
<keyword evidence="4" id="KW-0812">Transmembrane</keyword>
<keyword evidence="2 4" id="KW-0472">Membrane</keyword>
<dbReference type="PANTHER" id="PTHR37042:SF4">
    <property type="entry name" value="OUTER MEMBRANE PROTEIN RV1973"/>
    <property type="match status" value="1"/>
</dbReference>
<feature type="region of interest" description="Disordered" evidence="3">
    <location>
        <begin position="28"/>
        <end position="82"/>
    </location>
</feature>
<evidence type="ECO:0000256" key="2">
    <source>
        <dbReference type="ARBA" id="ARBA00023136"/>
    </source>
</evidence>
<name>A0A7I9UYB1_9ACTN</name>
<gene>
    <name evidence="5" type="ORF">nbrc107697_18400</name>
</gene>
<dbReference type="PANTHER" id="PTHR37042">
    <property type="entry name" value="OUTER MEMBRANE PROTEIN RV1973"/>
    <property type="match status" value="1"/>
</dbReference>
<dbReference type="EMBL" id="BJOU01000001">
    <property type="protein sequence ID" value="GED97801.1"/>
    <property type="molecule type" value="Genomic_DNA"/>
</dbReference>
<evidence type="ECO:0000256" key="3">
    <source>
        <dbReference type="SAM" id="MobiDB-lite"/>
    </source>
</evidence>
<comment type="caution">
    <text evidence="5">The sequence shown here is derived from an EMBL/GenBank/DDBJ whole genome shotgun (WGS) entry which is preliminary data.</text>
</comment>
<feature type="compositionally biased region" description="Basic and acidic residues" evidence="3">
    <location>
        <begin position="71"/>
        <end position="80"/>
    </location>
</feature>
<accession>A0A7I9UYB1</accession>
<dbReference type="RefSeq" id="WP_228460751.1">
    <property type="nucleotide sequence ID" value="NZ_BJOU01000001.1"/>
</dbReference>
<dbReference type="Proteomes" id="UP000444980">
    <property type="component" value="Unassembled WGS sequence"/>
</dbReference>
<feature type="compositionally biased region" description="Acidic residues" evidence="3">
    <location>
        <begin position="28"/>
        <end position="44"/>
    </location>
</feature>
<reference evidence="6" key="1">
    <citation type="submission" date="2019-06" db="EMBL/GenBank/DDBJ databases">
        <title>Gordonia isolated from sludge of a wastewater treatment plant.</title>
        <authorList>
            <person name="Tamura T."/>
            <person name="Aoyama K."/>
            <person name="Kang Y."/>
            <person name="Saito S."/>
            <person name="Akiyama N."/>
            <person name="Yazawa K."/>
            <person name="Gonoi T."/>
            <person name="Mikami Y."/>
        </authorList>
    </citation>
    <scope>NUCLEOTIDE SEQUENCE [LARGE SCALE GENOMIC DNA]</scope>
    <source>
        <strain evidence="6">NBRC 107697</strain>
    </source>
</reference>
<dbReference type="GO" id="GO:0016020">
    <property type="term" value="C:membrane"/>
    <property type="evidence" value="ECO:0007669"/>
    <property type="project" value="UniProtKB-SubCell"/>
</dbReference>
<dbReference type="AlphaFoldDB" id="A0A7I9UYB1"/>